<evidence type="ECO:0000313" key="2">
    <source>
        <dbReference type="Proteomes" id="UP000269692"/>
    </source>
</evidence>
<dbReference type="RefSeq" id="WP_121623430.1">
    <property type="nucleotide sequence ID" value="NZ_JACIIW010000001.1"/>
</dbReference>
<sequence length="68" mass="7195">MADFPSSQGGPASPEVAAYVESLAGELARLARSHNLATLAYLLDMARLEARNIVLSHTPDDGAAERQT</sequence>
<proteinExistence type="predicted"/>
<dbReference type="AlphaFoldDB" id="A0A3L7ADR7"/>
<organism evidence="1 2">
    <name type="scientific">Xanthobacter tagetidis</name>
    <dbReference type="NCBI Taxonomy" id="60216"/>
    <lineage>
        <taxon>Bacteria</taxon>
        <taxon>Pseudomonadati</taxon>
        <taxon>Pseudomonadota</taxon>
        <taxon>Alphaproteobacteria</taxon>
        <taxon>Hyphomicrobiales</taxon>
        <taxon>Xanthobacteraceae</taxon>
        <taxon>Xanthobacter</taxon>
    </lineage>
</organism>
<gene>
    <name evidence="1" type="ORF">D9R14_11245</name>
</gene>
<name>A0A3L7ADR7_9HYPH</name>
<dbReference type="EMBL" id="RCTF01000008">
    <property type="protein sequence ID" value="RLP78377.1"/>
    <property type="molecule type" value="Genomic_DNA"/>
</dbReference>
<dbReference type="Proteomes" id="UP000269692">
    <property type="component" value="Unassembled WGS sequence"/>
</dbReference>
<reference evidence="1 2" key="1">
    <citation type="submission" date="2018-10" db="EMBL/GenBank/DDBJ databases">
        <title>Xanthobacter tagetidis genome sequencing and assembly.</title>
        <authorList>
            <person name="Maclea K.S."/>
            <person name="Goen A.E."/>
            <person name="Fatima S.A."/>
        </authorList>
    </citation>
    <scope>NUCLEOTIDE SEQUENCE [LARGE SCALE GENOMIC DNA]</scope>
    <source>
        <strain evidence="1 2">ATCC 700314</strain>
    </source>
</reference>
<comment type="caution">
    <text evidence="1">The sequence shown here is derived from an EMBL/GenBank/DDBJ whole genome shotgun (WGS) entry which is preliminary data.</text>
</comment>
<protein>
    <submittedName>
        <fullName evidence="1">Uncharacterized protein</fullName>
    </submittedName>
</protein>
<evidence type="ECO:0000313" key="1">
    <source>
        <dbReference type="EMBL" id="RLP78377.1"/>
    </source>
</evidence>
<dbReference type="OrthoDB" id="8456023at2"/>
<accession>A0A3L7ADR7</accession>
<keyword evidence="2" id="KW-1185">Reference proteome</keyword>